<name>A0ABQ6GW00_9GAMM</name>
<sequence>MSELSVDANLKEINAFKKKICWGDVPAIYHMAQNTVSELDGLFIHGFDNAFKRILDRNNWNLDLLQGYQGPAQEIRVKIKPKIMLKHFYDEQNYELQCVPIVQGEGAITALNNHPLCPFIQWQPEAMSKLYKASNLVAFIQFAFNKGDQADMALLRYAHIKILQLIEILNESFDIVSVKGYNIAQFCQEIHQRKNLFDTSDLHNNSIKDAE</sequence>
<gene>
    <name evidence="1" type="ORF">tinsulaeT_34480</name>
</gene>
<protein>
    <submittedName>
        <fullName evidence="1">Uncharacterized protein</fullName>
    </submittedName>
</protein>
<dbReference type="RefSeq" id="WP_284246069.1">
    <property type="nucleotide sequence ID" value="NZ_BSST01000001.1"/>
</dbReference>
<evidence type="ECO:0000313" key="1">
    <source>
        <dbReference type="EMBL" id="GLX80108.1"/>
    </source>
</evidence>
<proteinExistence type="predicted"/>
<comment type="caution">
    <text evidence="1">The sequence shown here is derived from an EMBL/GenBank/DDBJ whole genome shotgun (WGS) entry which is preliminary data.</text>
</comment>
<dbReference type="EMBL" id="BSST01000001">
    <property type="protein sequence ID" value="GLX80108.1"/>
    <property type="molecule type" value="Genomic_DNA"/>
</dbReference>
<evidence type="ECO:0000313" key="2">
    <source>
        <dbReference type="Proteomes" id="UP001157186"/>
    </source>
</evidence>
<keyword evidence="2" id="KW-1185">Reference proteome</keyword>
<organism evidence="1 2">
    <name type="scientific">Thalassotalea insulae</name>
    <dbReference type="NCBI Taxonomy" id="2056778"/>
    <lineage>
        <taxon>Bacteria</taxon>
        <taxon>Pseudomonadati</taxon>
        <taxon>Pseudomonadota</taxon>
        <taxon>Gammaproteobacteria</taxon>
        <taxon>Alteromonadales</taxon>
        <taxon>Colwelliaceae</taxon>
        <taxon>Thalassotalea</taxon>
    </lineage>
</organism>
<dbReference type="Proteomes" id="UP001157186">
    <property type="component" value="Unassembled WGS sequence"/>
</dbReference>
<accession>A0ABQ6GW00</accession>
<reference evidence="1 2" key="1">
    <citation type="submission" date="2023-03" db="EMBL/GenBank/DDBJ databases">
        <title>Draft genome sequence of Thalassotalea insulae KCTC 62186T.</title>
        <authorList>
            <person name="Sawabe T."/>
        </authorList>
    </citation>
    <scope>NUCLEOTIDE SEQUENCE [LARGE SCALE GENOMIC DNA]</scope>
    <source>
        <strain evidence="1 2">KCTC 62186</strain>
    </source>
</reference>